<proteinExistence type="inferred from homology"/>
<keyword evidence="2" id="KW-0456">Lyase</keyword>
<dbReference type="InterPro" id="IPR001753">
    <property type="entry name" value="Enoyl-CoA_hydra/iso"/>
</dbReference>
<reference evidence="4 5" key="1">
    <citation type="submission" date="2018-08" db="EMBL/GenBank/DDBJ databases">
        <title>Hydrogenophaga sp. LA-38 isolated from sludge.</title>
        <authorList>
            <person name="Im W.-T."/>
        </authorList>
    </citation>
    <scope>NUCLEOTIDE SEQUENCE [LARGE SCALE GENOMIC DNA]</scope>
    <source>
        <strain evidence="4 5">LA-38</strain>
    </source>
</reference>
<dbReference type="AlphaFoldDB" id="A0A372EKF3"/>
<dbReference type="EMBL" id="QVLS01000005">
    <property type="protein sequence ID" value="RFP79403.1"/>
    <property type="molecule type" value="Genomic_DNA"/>
</dbReference>
<dbReference type="Gene3D" id="1.10.12.10">
    <property type="entry name" value="Lyase 2-enoyl-coa Hydratase, Chain A, domain 2"/>
    <property type="match status" value="1"/>
</dbReference>
<dbReference type="InterPro" id="IPR014748">
    <property type="entry name" value="Enoyl-CoA_hydra_C"/>
</dbReference>
<evidence type="ECO:0000256" key="1">
    <source>
        <dbReference type="ARBA" id="ARBA00005254"/>
    </source>
</evidence>
<protein>
    <submittedName>
        <fullName evidence="4">Enoyl-CoA hydratase/isomerase family protein</fullName>
    </submittedName>
</protein>
<organism evidence="4 5">
    <name type="scientific">Hydrogenophaga borbori</name>
    <dbReference type="NCBI Taxonomy" id="2294117"/>
    <lineage>
        <taxon>Bacteria</taxon>
        <taxon>Pseudomonadati</taxon>
        <taxon>Pseudomonadota</taxon>
        <taxon>Betaproteobacteria</taxon>
        <taxon>Burkholderiales</taxon>
        <taxon>Comamonadaceae</taxon>
        <taxon>Hydrogenophaga</taxon>
    </lineage>
</organism>
<dbReference type="InterPro" id="IPR029045">
    <property type="entry name" value="ClpP/crotonase-like_dom_sf"/>
</dbReference>
<accession>A0A372EKF3</accession>
<dbReference type="PROSITE" id="PS00166">
    <property type="entry name" value="ENOYL_COA_HYDRATASE"/>
    <property type="match status" value="1"/>
</dbReference>
<evidence type="ECO:0000256" key="3">
    <source>
        <dbReference type="RuleBase" id="RU003707"/>
    </source>
</evidence>
<dbReference type="Proteomes" id="UP000261931">
    <property type="component" value="Unassembled WGS sequence"/>
</dbReference>
<dbReference type="SUPFAM" id="SSF52096">
    <property type="entry name" value="ClpP/crotonase"/>
    <property type="match status" value="1"/>
</dbReference>
<dbReference type="GO" id="GO:0016829">
    <property type="term" value="F:lyase activity"/>
    <property type="evidence" value="ECO:0007669"/>
    <property type="project" value="UniProtKB-KW"/>
</dbReference>
<comment type="caution">
    <text evidence="4">The sequence shown here is derived from an EMBL/GenBank/DDBJ whole genome shotgun (WGS) entry which is preliminary data.</text>
</comment>
<evidence type="ECO:0000256" key="2">
    <source>
        <dbReference type="ARBA" id="ARBA00023239"/>
    </source>
</evidence>
<dbReference type="CDD" id="cd06558">
    <property type="entry name" value="crotonase-like"/>
    <property type="match status" value="1"/>
</dbReference>
<sequence length="262" mass="27825">MPPAAVAAEVRQGAMWIRLNRPDAMNALTPEVLGGLDQALNDAEKNPDVRAVVLTGTGRAFCAGADLKYVRSQSDLDLDGPRRFLDTVLATMNRLDSFPKPVIAALNGLALAGGLELVLCCDLVLAVRGAKIGDAHANYGLLPGGGGSVRLPRIIGATRAKYLLFTGDFLTAEELMEAGLVNQVVAPGELETATQALVDKIAAKSPLGLRRMKALVDDGLQQPIETALRLELLASEVHAHSADLREGLLAFEEKRSPRFTGQ</sequence>
<name>A0A372EKF3_9BURK</name>
<dbReference type="GO" id="GO:0006635">
    <property type="term" value="P:fatty acid beta-oxidation"/>
    <property type="evidence" value="ECO:0007669"/>
    <property type="project" value="TreeGrafter"/>
</dbReference>
<dbReference type="Gene3D" id="3.90.226.10">
    <property type="entry name" value="2-enoyl-CoA Hydratase, Chain A, domain 1"/>
    <property type="match status" value="1"/>
</dbReference>
<dbReference type="PANTHER" id="PTHR11941:SF54">
    <property type="entry name" value="ENOYL-COA HYDRATASE, MITOCHONDRIAL"/>
    <property type="match status" value="1"/>
</dbReference>
<dbReference type="GO" id="GO:0016853">
    <property type="term" value="F:isomerase activity"/>
    <property type="evidence" value="ECO:0007669"/>
    <property type="project" value="UniProtKB-KW"/>
</dbReference>
<dbReference type="PANTHER" id="PTHR11941">
    <property type="entry name" value="ENOYL-COA HYDRATASE-RELATED"/>
    <property type="match status" value="1"/>
</dbReference>
<dbReference type="Pfam" id="PF00378">
    <property type="entry name" value="ECH_1"/>
    <property type="match status" value="1"/>
</dbReference>
<keyword evidence="4" id="KW-0413">Isomerase</keyword>
<gene>
    <name evidence="4" type="ORF">DY262_09805</name>
</gene>
<evidence type="ECO:0000313" key="4">
    <source>
        <dbReference type="EMBL" id="RFP79403.1"/>
    </source>
</evidence>
<comment type="similarity">
    <text evidence="1 3">Belongs to the enoyl-CoA hydratase/isomerase family.</text>
</comment>
<keyword evidence="5" id="KW-1185">Reference proteome</keyword>
<evidence type="ECO:0000313" key="5">
    <source>
        <dbReference type="Proteomes" id="UP000261931"/>
    </source>
</evidence>
<dbReference type="InterPro" id="IPR018376">
    <property type="entry name" value="Enoyl-CoA_hyd/isom_CS"/>
</dbReference>